<dbReference type="GO" id="GO:0005178">
    <property type="term" value="F:integrin binding"/>
    <property type="evidence" value="ECO:0007669"/>
    <property type="project" value="TreeGrafter"/>
</dbReference>
<feature type="repeat" description="FG-GAP" evidence="4">
    <location>
        <begin position="288"/>
        <end position="353"/>
    </location>
</feature>
<protein>
    <recommendedName>
        <fullName evidence="8">Integrin, alpha 5 (fibronectin receptor, alpha polypeptide)</fullName>
    </recommendedName>
</protein>
<dbReference type="SUPFAM" id="SSF69318">
    <property type="entry name" value="Integrin alpha N-terminal domain"/>
    <property type="match status" value="1"/>
</dbReference>
<comment type="similarity">
    <text evidence="5">Belongs to the integrin alpha chain family.</text>
</comment>
<dbReference type="PRINTS" id="PR01185">
    <property type="entry name" value="INTEGRINA"/>
</dbReference>
<keyword evidence="5" id="KW-0675">Receptor</keyword>
<feature type="chain" id="PRO_5017099078" description="Integrin, alpha 5 (fibronectin receptor, alpha polypeptide)" evidence="5">
    <location>
        <begin position="37"/>
        <end position="432"/>
    </location>
</feature>
<evidence type="ECO:0008006" key="8">
    <source>
        <dbReference type="Google" id="ProtNLM"/>
    </source>
</evidence>
<dbReference type="AlphaFoldDB" id="A0A3B3B5A9"/>
<evidence type="ECO:0000256" key="2">
    <source>
        <dbReference type="ARBA" id="ARBA00022737"/>
    </source>
</evidence>
<dbReference type="SMART" id="SM00191">
    <property type="entry name" value="Int_alpha"/>
    <property type="match status" value="3"/>
</dbReference>
<keyword evidence="3" id="KW-0325">Glycoprotein</keyword>
<proteinExistence type="inferred from homology"/>
<keyword evidence="5" id="KW-0401">Integrin</keyword>
<dbReference type="InterPro" id="IPR013519">
    <property type="entry name" value="Int_alpha_beta-p"/>
</dbReference>
<reference evidence="6" key="2">
    <citation type="submission" date="2025-09" db="UniProtKB">
        <authorList>
            <consortium name="Ensembl"/>
        </authorList>
    </citation>
    <scope>IDENTIFICATION</scope>
</reference>
<dbReference type="GO" id="GO:0009897">
    <property type="term" value="C:external side of plasma membrane"/>
    <property type="evidence" value="ECO:0007669"/>
    <property type="project" value="TreeGrafter"/>
</dbReference>
<dbReference type="PANTHER" id="PTHR23220">
    <property type="entry name" value="INTEGRIN ALPHA"/>
    <property type="match status" value="1"/>
</dbReference>
<dbReference type="STRING" id="30732.ENSOMEP00000000218"/>
<dbReference type="GO" id="GO:0008305">
    <property type="term" value="C:integrin complex"/>
    <property type="evidence" value="ECO:0007669"/>
    <property type="project" value="InterPro"/>
</dbReference>
<dbReference type="GeneTree" id="ENSGT00940000158061"/>
<evidence type="ECO:0000313" key="7">
    <source>
        <dbReference type="Proteomes" id="UP000261560"/>
    </source>
</evidence>
<reference evidence="6" key="1">
    <citation type="submission" date="2025-08" db="UniProtKB">
        <authorList>
            <consortium name="Ensembl"/>
        </authorList>
    </citation>
    <scope>IDENTIFICATION</scope>
</reference>
<evidence type="ECO:0000256" key="5">
    <source>
        <dbReference type="RuleBase" id="RU003762"/>
    </source>
</evidence>
<sequence>MGSAPARAAARARRRCCGCVRMLVPVLATLIHLCAAFNLDPETRAVFSGPRGSYFGYSVEFFSNSSSVLIGAPKANTSQPNITEGGAVFLCPWRQSNCSIINFDEQGRLSKKNWINIEFKSHQWFGATVRSHGNNTLACAPRYYWRTERDLPFADVTGTCFLSVDGLKTFVEFAPCRTERHGPAGQGYCQGGFSADFTKDGRVVLGGPGSFYWQGQLISATTEEIVKAYYPSYFLLSVAGQIQTRQAQGNYDDSYLGEKFTWGDQKFQLQTHLFRALEFAIFDLKLFISSLGCNVFQMGSYFGYAVAATDINSDGLDDLVVGAPLFMSRGSDGHLEELGKVYVYLQRGPLLLEPSQPHLLGPQAFGRFGSSLAPLGDLNQDGFNGTSFSDVQIFASDSFHADEWPFCFRLSYRLSLWRRRRAGFGFHLYWSR</sequence>
<dbReference type="Ensembl" id="ENSOMET00000016209.1">
    <property type="protein sequence ID" value="ENSOMEP00000000218.1"/>
    <property type="gene ID" value="ENSOMEG00000001109.1"/>
</dbReference>
<accession>A0A3B3B5A9</accession>
<comment type="subcellular location">
    <subcellularLocation>
        <location evidence="5">Membrane</location>
        <topology evidence="5">Single-pass type I membrane protein</topology>
    </subcellularLocation>
</comment>
<keyword evidence="1 5" id="KW-0732">Signal</keyword>
<keyword evidence="7" id="KW-1185">Reference proteome</keyword>
<dbReference type="GO" id="GO:0007160">
    <property type="term" value="P:cell-matrix adhesion"/>
    <property type="evidence" value="ECO:0007669"/>
    <property type="project" value="TreeGrafter"/>
</dbReference>
<dbReference type="PANTHER" id="PTHR23220:SF3">
    <property type="entry name" value="INTEGRIN ALPHA-5"/>
    <property type="match status" value="1"/>
</dbReference>
<organism evidence="6 7">
    <name type="scientific">Oryzias melastigma</name>
    <name type="common">Marine medaka</name>
    <dbReference type="NCBI Taxonomy" id="30732"/>
    <lineage>
        <taxon>Eukaryota</taxon>
        <taxon>Metazoa</taxon>
        <taxon>Chordata</taxon>
        <taxon>Craniata</taxon>
        <taxon>Vertebrata</taxon>
        <taxon>Euteleostomi</taxon>
        <taxon>Actinopterygii</taxon>
        <taxon>Neopterygii</taxon>
        <taxon>Teleostei</taxon>
        <taxon>Neoteleostei</taxon>
        <taxon>Acanthomorphata</taxon>
        <taxon>Ovalentaria</taxon>
        <taxon>Atherinomorphae</taxon>
        <taxon>Beloniformes</taxon>
        <taxon>Adrianichthyidae</taxon>
        <taxon>Oryziinae</taxon>
        <taxon>Oryzias</taxon>
    </lineage>
</organism>
<dbReference type="GO" id="GO:0007229">
    <property type="term" value="P:integrin-mediated signaling pathway"/>
    <property type="evidence" value="ECO:0007669"/>
    <property type="project" value="UniProtKB-KW"/>
</dbReference>
<dbReference type="InterPro" id="IPR000413">
    <property type="entry name" value="Integrin_alpha"/>
</dbReference>
<dbReference type="GO" id="GO:0098609">
    <property type="term" value="P:cell-cell adhesion"/>
    <property type="evidence" value="ECO:0007669"/>
    <property type="project" value="TreeGrafter"/>
</dbReference>
<dbReference type="OMA" id="HITACAH"/>
<feature type="signal peptide" evidence="5">
    <location>
        <begin position="1"/>
        <end position="36"/>
    </location>
</feature>
<keyword evidence="5" id="KW-0130">Cell adhesion</keyword>
<evidence type="ECO:0000256" key="1">
    <source>
        <dbReference type="ARBA" id="ARBA00022729"/>
    </source>
</evidence>
<feature type="repeat" description="FG-GAP" evidence="4">
    <location>
        <begin position="177"/>
        <end position="229"/>
    </location>
</feature>
<dbReference type="Gene3D" id="2.130.10.130">
    <property type="entry name" value="Integrin alpha, N-terminal"/>
    <property type="match status" value="1"/>
</dbReference>
<evidence type="ECO:0000256" key="3">
    <source>
        <dbReference type="ARBA" id="ARBA00023180"/>
    </source>
</evidence>
<dbReference type="InterPro" id="IPR013517">
    <property type="entry name" value="FG-GAP"/>
</dbReference>
<dbReference type="GO" id="GO:0033627">
    <property type="term" value="P:cell adhesion mediated by integrin"/>
    <property type="evidence" value="ECO:0007669"/>
    <property type="project" value="TreeGrafter"/>
</dbReference>
<keyword evidence="2" id="KW-0677">Repeat</keyword>
<dbReference type="Pfam" id="PF01839">
    <property type="entry name" value="FG-GAP"/>
    <property type="match status" value="1"/>
</dbReference>
<dbReference type="GO" id="GO:0001525">
    <property type="term" value="P:angiogenesis"/>
    <property type="evidence" value="ECO:0007669"/>
    <property type="project" value="TreeGrafter"/>
</dbReference>
<name>A0A3B3B5A9_ORYME</name>
<dbReference type="InterPro" id="IPR028994">
    <property type="entry name" value="Integrin_alpha_N"/>
</dbReference>
<dbReference type="Proteomes" id="UP000261560">
    <property type="component" value="Unplaced"/>
</dbReference>
<evidence type="ECO:0000256" key="4">
    <source>
        <dbReference type="PROSITE-ProRule" id="PRU00803"/>
    </source>
</evidence>
<dbReference type="PaxDb" id="30732-ENSOMEP00000000218"/>
<evidence type="ECO:0000313" key="6">
    <source>
        <dbReference type="Ensembl" id="ENSOMEP00000000218.1"/>
    </source>
</evidence>
<feature type="repeat" description="FG-GAP" evidence="4">
    <location>
        <begin position="42"/>
        <end position="100"/>
    </location>
</feature>
<dbReference type="PROSITE" id="PS51470">
    <property type="entry name" value="FG_GAP"/>
    <property type="match status" value="3"/>
</dbReference>